<feature type="domain" description="Type I restriction modification DNA specificity" evidence="4">
    <location>
        <begin position="198"/>
        <end position="370"/>
    </location>
</feature>
<dbReference type="PANTHER" id="PTHR30408">
    <property type="entry name" value="TYPE-1 RESTRICTION ENZYME ECOKI SPECIFICITY PROTEIN"/>
    <property type="match status" value="1"/>
</dbReference>
<keyword evidence="6" id="KW-1185">Reference proteome</keyword>
<dbReference type="RefSeq" id="WP_128758387.1">
    <property type="nucleotide sequence ID" value="NZ_QOVM01000006.1"/>
</dbReference>
<dbReference type="SUPFAM" id="SSF116734">
    <property type="entry name" value="DNA methylase specificity domain"/>
    <property type="match status" value="2"/>
</dbReference>
<dbReference type="InterPro" id="IPR000055">
    <property type="entry name" value="Restrct_endonuc_typeI_TRD"/>
</dbReference>
<evidence type="ECO:0000313" key="5">
    <source>
        <dbReference type="EMBL" id="RXG21113.1"/>
    </source>
</evidence>
<dbReference type="GO" id="GO:0003677">
    <property type="term" value="F:DNA binding"/>
    <property type="evidence" value="ECO:0007669"/>
    <property type="project" value="UniProtKB-KW"/>
</dbReference>
<feature type="domain" description="Type I restriction modification DNA specificity" evidence="4">
    <location>
        <begin position="2"/>
        <end position="168"/>
    </location>
</feature>
<gene>
    <name evidence="5" type="ORF">DSM00_2630</name>
</gene>
<dbReference type="Pfam" id="PF01420">
    <property type="entry name" value="Methylase_S"/>
    <property type="match status" value="2"/>
</dbReference>
<dbReference type="OrthoDB" id="667970at2"/>
<evidence type="ECO:0000256" key="3">
    <source>
        <dbReference type="ARBA" id="ARBA00023125"/>
    </source>
</evidence>
<dbReference type="InterPro" id="IPR044946">
    <property type="entry name" value="Restrct_endonuc_typeI_TRD_sf"/>
</dbReference>
<dbReference type="InterPro" id="IPR052021">
    <property type="entry name" value="Type-I_RS_S_subunit"/>
</dbReference>
<organism evidence="5 6">
    <name type="scientific">Leeuwenhoekiella aequorea</name>
    <dbReference type="NCBI Taxonomy" id="283736"/>
    <lineage>
        <taxon>Bacteria</taxon>
        <taxon>Pseudomonadati</taxon>
        <taxon>Bacteroidota</taxon>
        <taxon>Flavobacteriia</taxon>
        <taxon>Flavobacteriales</taxon>
        <taxon>Flavobacteriaceae</taxon>
        <taxon>Leeuwenhoekiella</taxon>
    </lineage>
</organism>
<dbReference type="Proteomes" id="UP000289238">
    <property type="component" value="Unassembled WGS sequence"/>
</dbReference>
<reference evidence="5 6" key="1">
    <citation type="submission" date="2018-07" db="EMBL/GenBank/DDBJ databases">
        <title>Leeuwenhoekiella genomics.</title>
        <authorList>
            <person name="Tahon G."/>
            <person name="Willems A."/>
        </authorList>
    </citation>
    <scope>NUCLEOTIDE SEQUENCE [LARGE SCALE GENOMIC DNA]</scope>
    <source>
        <strain evidence="5 6">LMG 22550</strain>
    </source>
</reference>
<name>A0A4Q0P3H5_9FLAO</name>
<dbReference type="PANTHER" id="PTHR30408:SF12">
    <property type="entry name" value="TYPE I RESTRICTION ENZYME MJAVIII SPECIFICITY SUBUNIT"/>
    <property type="match status" value="1"/>
</dbReference>
<accession>A0A4Q0P3H5</accession>
<dbReference type="CDD" id="cd17273">
    <property type="entry name" value="RMtype1_S_EcoJA69PI-TRD1-CR1_like"/>
    <property type="match status" value="1"/>
</dbReference>
<dbReference type="Gene3D" id="3.90.220.20">
    <property type="entry name" value="DNA methylase specificity domains"/>
    <property type="match status" value="2"/>
</dbReference>
<sequence>MGNWEEIQLGKLCKIIGGGTPKTTISNYWGGDYVWLSPTDLPEIGVIAEIKDSKKRITKLGLDKSSAKLLPKGTVLYSSRATIGKIGIAKTELTTNQGFTNFICSEKIINTFLAYALKRYTNEITDLSNSTTFKEVSKTSIRNFKIPLPPLPEQKRIVAKLNGLFEKIDQAISLLEENIQHTQALMGSVLDDEFGKLDCKNFALKDISEKIQYGYTGKTKDKGEYYYLRITDIQDSQVNYNKTPFSDIPDDKVSKYIMNKGDILFARTGATAGKSYLYNDEEKSVFASYLIRVVVNQKTLSPFYLKWYFQSDDYWNQIFGNIVGAAQPNFNGKKLGELNIPVPNLQIQNSCAEKFEKYDKVIRASKESQTNKLDYLKALKSSLLDQAFKGEF</sequence>
<comment type="caution">
    <text evidence="5">The sequence shown here is derived from an EMBL/GenBank/DDBJ whole genome shotgun (WGS) entry which is preliminary data.</text>
</comment>
<evidence type="ECO:0000256" key="1">
    <source>
        <dbReference type="ARBA" id="ARBA00010923"/>
    </source>
</evidence>
<evidence type="ECO:0000256" key="2">
    <source>
        <dbReference type="ARBA" id="ARBA00022747"/>
    </source>
</evidence>
<proteinExistence type="inferred from homology"/>
<keyword evidence="2" id="KW-0680">Restriction system</keyword>
<protein>
    <submittedName>
        <fullName evidence="5">Type I restriction enzyme S subunit</fullName>
    </submittedName>
</protein>
<dbReference type="CDD" id="cd17521">
    <property type="entry name" value="RMtype1_S_Sau13435ORF2165P_TRD2-CR2_like"/>
    <property type="match status" value="1"/>
</dbReference>
<comment type="similarity">
    <text evidence="1">Belongs to the type-I restriction system S methylase family.</text>
</comment>
<dbReference type="AlphaFoldDB" id="A0A4Q0P3H5"/>
<evidence type="ECO:0000313" key="6">
    <source>
        <dbReference type="Proteomes" id="UP000289238"/>
    </source>
</evidence>
<evidence type="ECO:0000259" key="4">
    <source>
        <dbReference type="Pfam" id="PF01420"/>
    </source>
</evidence>
<dbReference type="GO" id="GO:0009307">
    <property type="term" value="P:DNA restriction-modification system"/>
    <property type="evidence" value="ECO:0007669"/>
    <property type="project" value="UniProtKB-KW"/>
</dbReference>
<keyword evidence="3" id="KW-0238">DNA-binding</keyword>
<dbReference type="EMBL" id="QOVM01000006">
    <property type="protein sequence ID" value="RXG21113.1"/>
    <property type="molecule type" value="Genomic_DNA"/>
</dbReference>